<keyword evidence="3" id="KW-1185">Reference proteome</keyword>
<accession>A0A4V2XIR9</accession>
<evidence type="ECO:0000259" key="1">
    <source>
        <dbReference type="PROSITE" id="PS51459"/>
    </source>
</evidence>
<dbReference type="InterPro" id="IPR053737">
    <property type="entry name" value="Type_II_TA_Toxin"/>
</dbReference>
<reference evidence="2 3" key="1">
    <citation type="submission" date="2019-02" db="EMBL/GenBank/DDBJ databases">
        <title>Draft genome sequences of novel Actinobacteria.</title>
        <authorList>
            <person name="Sahin N."/>
            <person name="Ay H."/>
            <person name="Saygin H."/>
        </authorList>
    </citation>
    <scope>NUCLEOTIDE SEQUENCE [LARGE SCALE GENOMIC DNA]</scope>
    <source>
        <strain evidence="2 3">KC201</strain>
    </source>
</reference>
<proteinExistence type="predicted"/>
<comment type="caution">
    <text evidence="2">The sequence shown here is derived from an EMBL/GenBank/DDBJ whole genome shotgun (WGS) entry which is preliminary data.</text>
</comment>
<dbReference type="InterPro" id="IPR003812">
    <property type="entry name" value="Fido"/>
</dbReference>
<dbReference type="PANTHER" id="PTHR39426">
    <property type="entry name" value="HOMOLOGY TO DEATH-ON-CURING PROTEIN OF PHAGE P1"/>
    <property type="match status" value="1"/>
</dbReference>
<evidence type="ECO:0000313" key="3">
    <source>
        <dbReference type="Proteomes" id="UP000295157"/>
    </source>
</evidence>
<feature type="domain" description="Fido" evidence="1">
    <location>
        <begin position="5"/>
        <end position="122"/>
    </location>
</feature>
<dbReference type="EMBL" id="SMJZ01000209">
    <property type="protein sequence ID" value="TDB99835.1"/>
    <property type="molecule type" value="Genomic_DNA"/>
</dbReference>
<dbReference type="Pfam" id="PF02661">
    <property type="entry name" value="Fic"/>
    <property type="match status" value="1"/>
</dbReference>
<dbReference type="NCBIfam" id="TIGR01550">
    <property type="entry name" value="DOC_P1"/>
    <property type="match status" value="1"/>
</dbReference>
<dbReference type="Proteomes" id="UP000295157">
    <property type="component" value="Unassembled WGS sequence"/>
</dbReference>
<dbReference type="GO" id="GO:0016301">
    <property type="term" value="F:kinase activity"/>
    <property type="evidence" value="ECO:0007669"/>
    <property type="project" value="InterPro"/>
</dbReference>
<dbReference type="PANTHER" id="PTHR39426:SF1">
    <property type="entry name" value="HOMOLOGY TO DEATH-ON-CURING PROTEIN OF PHAGE P1"/>
    <property type="match status" value="1"/>
</dbReference>
<dbReference type="AlphaFoldDB" id="A0A4V2XIR9"/>
<dbReference type="Gene3D" id="1.20.120.1870">
    <property type="entry name" value="Fic/DOC protein, Fido domain"/>
    <property type="match status" value="1"/>
</dbReference>
<dbReference type="PROSITE" id="PS51459">
    <property type="entry name" value="FIDO"/>
    <property type="match status" value="1"/>
</dbReference>
<dbReference type="SUPFAM" id="SSF140931">
    <property type="entry name" value="Fic-like"/>
    <property type="match status" value="1"/>
</dbReference>
<dbReference type="InterPro" id="IPR006440">
    <property type="entry name" value="Doc"/>
</dbReference>
<organism evidence="2 3">
    <name type="scientific">Nonomuraea longispora</name>
    <dbReference type="NCBI Taxonomy" id="1848320"/>
    <lineage>
        <taxon>Bacteria</taxon>
        <taxon>Bacillati</taxon>
        <taxon>Actinomycetota</taxon>
        <taxon>Actinomycetes</taxon>
        <taxon>Streptosporangiales</taxon>
        <taxon>Streptosporangiaceae</taxon>
        <taxon>Nonomuraea</taxon>
    </lineage>
</organism>
<protein>
    <submittedName>
        <fullName evidence="2">Type II toxin-antitoxin system death-on-curing family toxin</fullName>
    </submittedName>
</protein>
<name>A0A4V2XIR9_9ACTN</name>
<dbReference type="OrthoDB" id="9802752at2"/>
<gene>
    <name evidence="2" type="ORF">E1267_36325</name>
</gene>
<dbReference type="RefSeq" id="WP_132339599.1">
    <property type="nucleotide sequence ID" value="NZ_SMJZ01000209.1"/>
</dbReference>
<evidence type="ECO:0000313" key="2">
    <source>
        <dbReference type="EMBL" id="TDB99835.1"/>
    </source>
</evidence>
<sequence>MTRYISLEQALRVARIAVGGPVEVRDLGLIEAALLRPRTSLFGCDAYPDVLVKAAALLHSILANHPFVDGNKRTGWLLTYVFLTRNGIELDPADDDEAYDLVIAVASGKLTEAGEIADVLRAFVPTGGH</sequence>
<dbReference type="InterPro" id="IPR036597">
    <property type="entry name" value="Fido-like_dom_sf"/>
</dbReference>